<evidence type="ECO:0000313" key="2">
    <source>
        <dbReference type="Proteomes" id="UP001172738"/>
    </source>
</evidence>
<name>A0ABT8FYT0_9MICO</name>
<dbReference type="EMBL" id="JAUHPV010000002">
    <property type="protein sequence ID" value="MDN4471922.1"/>
    <property type="molecule type" value="Genomic_DNA"/>
</dbReference>
<evidence type="ECO:0000313" key="1">
    <source>
        <dbReference type="EMBL" id="MDN4471922.1"/>
    </source>
</evidence>
<dbReference type="RefSeq" id="WP_301126088.1">
    <property type="nucleotide sequence ID" value="NZ_JAUHPV010000002.1"/>
</dbReference>
<keyword evidence="2" id="KW-1185">Reference proteome</keyword>
<proteinExistence type="predicted"/>
<comment type="caution">
    <text evidence="1">The sequence shown here is derived from an EMBL/GenBank/DDBJ whole genome shotgun (WGS) entry which is preliminary data.</text>
</comment>
<gene>
    <name evidence="1" type="ORF">QQX04_02810</name>
</gene>
<organism evidence="1 2">
    <name type="scientific">Demequina zhanjiangensis</name>
    <dbReference type="NCBI Taxonomy" id="3051659"/>
    <lineage>
        <taxon>Bacteria</taxon>
        <taxon>Bacillati</taxon>
        <taxon>Actinomycetota</taxon>
        <taxon>Actinomycetes</taxon>
        <taxon>Micrococcales</taxon>
        <taxon>Demequinaceae</taxon>
        <taxon>Demequina</taxon>
    </lineage>
</organism>
<reference evidence="1" key="1">
    <citation type="submission" date="2023-06" db="EMBL/GenBank/DDBJ databases">
        <title>SYSU T00b26.</title>
        <authorList>
            <person name="Gao L."/>
            <person name="Fang B.-Z."/>
            <person name="Li W.-J."/>
        </authorList>
    </citation>
    <scope>NUCLEOTIDE SEQUENCE</scope>
    <source>
        <strain evidence="1">SYSU T00b26</strain>
    </source>
</reference>
<accession>A0ABT8FYT0</accession>
<protein>
    <submittedName>
        <fullName evidence="1">Uncharacterized protein</fullName>
    </submittedName>
</protein>
<sequence>MGGYLSSVVDFVFGRFPESDDGRRARESRGVALAWVRVVDGAVPGLGSDWRREEWLVDAGRIAAGDTVLTIDSVDPGERAPDANDRSHLGSQHVVLAVRSGNAHVEVALREESQDWFRARVSGDRAV</sequence>
<dbReference type="Proteomes" id="UP001172738">
    <property type="component" value="Unassembled WGS sequence"/>
</dbReference>